<dbReference type="PANTHER" id="PTHR10707:SF10">
    <property type="entry name" value="CYTOCHROME C OXIDASE SUBUNIT 4"/>
    <property type="match status" value="1"/>
</dbReference>
<dbReference type="OrthoDB" id="186013at2759"/>
<comment type="subunit">
    <text evidence="10">Component of the cytochrome c oxidase (complex IV, CIV), a multisubunit enzyme composed of 14 subunits.</text>
</comment>
<evidence type="ECO:0000256" key="2">
    <source>
        <dbReference type="ARBA" id="ARBA00008135"/>
    </source>
</evidence>
<organism evidence="11 12">
    <name type="scientific">Brachionus calyciflorus</name>
    <dbReference type="NCBI Taxonomy" id="104777"/>
    <lineage>
        <taxon>Eukaryota</taxon>
        <taxon>Metazoa</taxon>
        <taxon>Spiralia</taxon>
        <taxon>Gnathifera</taxon>
        <taxon>Rotifera</taxon>
        <taxon>Eurotatoria</taxon>
        <taxon>Monogononta</taxon>
        <taxon>Pseudotrocha</taxon>
        <taxon>Ploima</taxon>
        <taxon>Brachionidae</taxon>
        <taxon>Brachionus</taxon>
    </lineage>
</organism>
<dbReference type="GO" id="GO:0005743">
    <property type="term" value="C:mitochondrial inner membrane"/>
    <property type="evidence" value="ECO:0007669"/>
    <property type="project" value="UniProtKB-SubCell"/>
</dbReference>
<protein>
    <recommendedName>
        <fullName evidence="10">Cytochrome c oxidase subunit 4</fullName>
    </recommendedName>
</protein>
<dbReference type="CDD" id="cd00922">
    <property type="entry name" value="Cyt_c_Oxidase_IV"/>
    <property type="match status" value="1"/>
</dbReference>
<comment type="similarity">
    <text evidence="2 10">Belongs to the cytochrome c oxidase IV family.</text>
</comment>
<dbReference type="UniPathway" id="UPA00705"/>
<keyword evidence="7" id="KW-0560">Oxidoreductase</keyword>
<proteinExistence type="inferred from homology"/>
<dbReference type="Pfam" id="PF02936">
    <property type="entry name" value="COX4"/>
    <property type="match status" value="1"/>
</dbReference>
<evidence type="ECO:0000256" key="8">
    <source>
        <dbReference type="ARBA" id="ARBA00023128"/>
    </source>
</evidence>
<sequence>MFKVISSSVCKKSLTRFSIVAQAHTAAATPAAAHGHHAVTFKQADVYPRVGNREIVGFGRNGEPTYFDAPDCPCPAVRWREETPEIKALREKAKGDWSNMTVAEKKALYRADFRSTLSEMTAPDGEWKFTVGALLAAIGASIWGYYFFVKAIYKSPKLESSSAEHQARMLERMIAEGVGRVEGVSSKWDYETGTWKKN</sequence>
<keyword evidence="3 10" id="KW-0812">Transmembrane</keyword>
<evidence type="ECO:0000256" key="7">
    <source>
        <dbReference type="ARBA" id="ARBA00023002"/>
    </source>
</evidence>
<dbReference type="Gene3D" id="1.10.442.10">
    <property type="entry name" value="Cytochrome c oxidase subunit IV"/>
    <property type="match status" value="1"/>
</dbReference>
<dbReference type="InterPro" id="IPR036639">
    <property type="entry name" value="Cyt_c_oxidase_su4_sf"/>
</dbReference>
<comment type="pathway">
    <text evidence="10">Energy metabolism; oxidative phosphorylation.</text>
</comment>
<keyword evidence="12" id="KW-1185">Reference proteome</keyword>
<keyword evidence="8 10" id="KW-0496">Mitochondrion</keyword>
<dbReference type="SUPFAM" id="SSF81406">
    <property type="entry name" value="Mitochondrial cytochrome c oxidase subunit IV"/>
    <property type="match status" value="1"/>
</dbReference>
<dbReference type="GO" id="GO:0045277">
    <property type="term" value="C:respiratory chain complex IV"/>
    <property type="evidence" value="ECO:0007669"/>
    <property type="project" value="InterPro"/>
</dbReference>
<keyword evidence="6 10" id="KW-1133">Transmembrane helix</keyword>
<name>A0A813SWM2_9BILA</name>
<dbReference type="InterPro" id="IPR004203">
    <property type="entry name" value="Cyt_c_oxidase_su4_fam"/>
</dbReference>
<comment type="function">
    <text evidence="10">Component of the cytochrome c oxidase, the last enzyme in the mitochondrial electron transport chain which drives oxidative phosphorylation.</text>
</comment>
<evidence type="ECO:0000256" key="4">
    <source>
        <dbReference type="ARBA" id="ARBA00022792"/>
    </source>
</evidence>
<reference evidence="11" key="1">
    <citation type="submission" date="2021-02" db="EMBL/GenBank/DDBJ databases">
        <authorList>
            <person name="Nowell W R."/>
        </authorList>
    </citation>
    <scope>NUCLEOTIDE SEQUENCE</scope>
    <source>
        <strain evidence="11">Ploen Becks lab</strain>
    </source>
</reference>
<dbReference type="EMBL" id="CAJNOC010000816">
    <property type="protein sequence ID" value="CAF0806408.1"/>
    <property type="molecule type" value="Genomic_DNA"/>
</dbReference>
<evidence type="ECO:0000256" key="5">
    <source>
        <dbReference type="ARBA" id="ARBA00022946"/>
    </source>
</evidence>
<dbReference type="GO" id="GO:0016491">
    <property type="term" value="F:oxidoreductase activity"/>
    <property type="evidence" value="ECO:0007669"/>
    <property type="project" value="UniProtKB-KW"/>
</dbReference>
<keyword evidence="5" id="KW-0809">Transit peptide</keyword>
<dbReference type="PANTHER" id="PTHR10707">
    <property type="entry name" value="CYTOCHROME C OXIDASE SUBUNIT IV"/>
    <property type="match status" value="1"/>
</dbReference>
<gene>
    <name evidence="11" type="ORF">OXX778_LOCUS6740</name>
</gene>
<dbReference type="AlphaFoldDB" id="A0A813SWM2"/>
<accession>A0A813SWM2</accession>
<keyword evidence="4 10" id="KW-0999">Mitochondrion inner membrane</keyword>
<evidence type="ECO:0000256" key="3">
    <source>
        <dbReference type="ARBA" id="ARBA00022692"/>
    </source>
</evidence>
<dbReference type="Proteomes" id="UP000663879">
    <property type="component" value="Unassembled WGS sequence"/>
</dbReference>
<evidence type="ECO:0000256" key="10">
    <source>
        <dbReference type="RuleBase" id="RU367145"/>
    </source>
</evidence>
<evidence type="ECO:0000256" key="9">
    <source>
        <dbReference type="ARBA" id="ARBA00023136"/>
    </source>
</evidence>
<evidence type="ECO:0000313" key="12">
    <source>
        <dbReference type="Proteomes" id="UP000663879"/>
    </source>
</evidence>
<dbReference type="PRINTS" id="PR01873">
    <property type="entry name" value="CYTCOXIDASE4"/>
</dbReference>
<keyword evidence="9 10" id="KW-0472">Membrane</keyword>
<evidence type="ECO:0000256" key="1">
    <source>
        <dbReference type="ARBA" id="ARBA00004434"/>
    </source>
</evidence>
<comment type="subcellular location">
    <subcellularLocation>
        <location evidence="1 10">Mitochondrion inner membrane</location>
        <topology evidence="1 10">Single-pass membrane protein</topology>
    </subcellularLocation>
</comment>
<evidence type="ECO:0000256" key="6">
    <source>
        <dbReference type="ARBA" id="ARBA00022989"/>
    </source>
</evidence>
<dbReference type="InterPro" id="IPR013288">
    <property type="entry name" value="Cyt_c_oxidase_su4"/>
</dbReference>
<feature type="transmembrane region" description="Helical" evidence="10">
    <location>
        <begin position="127"/>
        <end position="148"/>
    </location>
</feature>
<comment type="caution">
    <text evidence="11">The sequence shown here is derived from an EMBL/GenBank/DDBJ whole genome shotgun (WGS) entry which is preliminary data.</text>
</comment>
<dbReference type="FunFam" id="1.10.442.10:FF:000001">
    <property type="entry name" value="Cytochrome c oxidase subunit 4 isoform 1"/>
    <property type="match status" value="1"/>
</dbReference>
<evidence type="ECO:0000313" key="11">
    <source>
        <dbReference type="EMBL" id="CAF0806408.1"/>
    </source>
</evidence>
<dbReference type="GO" id="GO:0006123">
    <property type="term" value="P:mitochondrial electron transport, cytochrome c to oxygen"/>
    <property type="evidence" value="ECO:0007669"/>
    <property type="project" value="InterPro"/>
</dbReference>